<dbReference type="PANTHER" id="PTHR35936">
    <property type="entry name" value="MEMBRANE-BOUND LYTIC MUREIN TRANSGLYCOSYLASE F"/>
    <property type="match status" value="1"/>
</dbReference>
<protein>
    <submittedName>
        <fullName evidence="3">Amino acid ABC transporter substrate-binding protein</fullName>
    </submittedName>
</protein>
<keyword evidence="3" id="KW-0614">Plasmid</keyword>
<keyword evidence="1" id="KW-0732">Signal</keyword>
<name>A0A1V0GYJ7_9RHOB</name>
<dbReference type="EMBL" id="CP020444">
    <property type="protein sequence ID" value="ARC38892.1"/>
    <property type="molecule type" value="Genomic_DNA"/>
</dbReference>
<dbReference type="SUPFAM" id="SSF53850">
    <property type="entry name" value="Periplasmic binding protein-like II"/>
    <property type="match status" value="1"/>
</dbReference>
<keyword evidence="4" id="KW-1185">Reference proteome</keyword>
<gene>
    <name evidence="3" type="ORF">A6J80_21610</name>
</gene>
<evidence type="ECO:0000313" key="3">
    <source>
        <dbReference type="EMBL" id="ARC38892.1"/>
    </source>
</evidence>
<accession>A0A1V0GYJ7</accession>
<feature type="domain" description="Solute-binding protein family 3/N-terminal" evidence="2">
    <location>
        <begin position="54"/>
        <end position="273"/>
    </location>
</feature>
<dbReference type="Pfam" id="PF00497">
    <property type="entry name" value="SBP_bac_3"/>
    <property type="match status" value="1"/>
</dbReference>
<reference evidence="3" key="1">
    <citation type="submission" date="2017-12" db="EMBL/GenBank/DDBJ databases">
        <title>FDA dAtabase for Regulatory Grade micrObial Sequences (FDA-ARGOS): Supporting development and validation of Infectious Disease Dx tests.</title>
        <authorList>
            <person name="Campos J."/>
            <person name="Goldberg B."/>
            <person name="Tallon L."/>
            <person name="Sadzewicz L."/>
            <person name="Sengamalay N."/>
            <person name="Ott S."/>
            <person name="Godinez A."/>
            <person name="Nagaraj S."/>
            <person name="Vyas G."/>
            <person name="Aluvathingal J."/>
            <person name="Nadendla S."/>
            <person name="Geyer C."/>
            <person name="Nandy P."/>
            <person name="Hobson J."/>
            <person name="Sichtig H."/>
        </authorList>
    </citation>
    <scope>NUCLEOTIDE SEQUENCE</scope>
    <source>
        <strain evidence="3">FDAARGOS_252</strain>
        <plasmid evidence="3">unnamed4</plasmid>
    </source>
</reference>
<dbReference type="KEGG" id="pye:A6J80_21610"/>
<dbReference type="Gene3D" id="3.40.190.10">
    <property type="entry name" value="Periplasmic binding protein-like II"/>
    <property type="match status" value="2"/>
</dbReference>
<dbReference type="InterPro" id="IPR001638">
    <property type="entry name" value="Solute-binding_3/MltF_N"/>
</dbReference>
<dbReference type="Proteomes" id="UP000191257">
    <property type="component" value="Plasmid unnamed4"/>
</dbReference>
<evidence type="ECO:0000256" key="1">
    <source>
        <dbReference type="ARBA" id="ARBA00022729"/>
    </source>
</evidence>
<geneLocation type="plasmid" evidence="3 4">
    <name>unnamed4</name>
</geneLocation>
<sequence length="280" mass="29934">MNQSAWRLNRDPPNAMLSMHEQLRQGIKKVRNAQEEPMIDISTDILSELAPTGRLRAALNHGNFVLVARDEARRPYGISVDLATAFAAAVGLELDFIEYERAVDVSSSATNGAWDICFLAVDPKRAETIDFTTPYIRIDGRYLAGAHCDVSDSDALVASGAAVGSVEGSAYTLTLQRQPGAENLITYTDIHAALAALDAGKVAAIAGIGDAMAHEASKRQGTRVLSPPFMEIRQAMALPQGRPSASRVLKGWLDGAARSGLTGDILERYGVARSCAILPS</sequence>
<evidence type="ECO:0000313" key="4">
    <source>
        <dbReference type="Proteomes" id="UP000191257"/>
    </source>
</evidence>
<evidence type="ECO:0000259" key="2">
    <source>
        <dbReference type="SMART" id="SM00062"/>
    </source>
</evidence>
<dbReference type="AlphaFoldDB" id="A0A1V0GYJ7"/>
<dbReference type="PANTHER" id="PTHR35936:SF17">
    <property type="entry name" value="ARGININE-BINDING EXTRACELLULAR PROTEIN ARTP"/>
    <property type="match status" value="1"/>
</dbReference>
<organism evidence="3 4">
    <name type="scientific">Paracoccus yeei</name>
    <dbReference type="NCBI Taxonomy" id="147645"/>
    <lineage>
        <taxon>Bacteria</taxon>
        <taxon>Pseudomonadati</taxon>
        <taxon>Pseudomonadota</taxon>
        <taxon>Alphaproteobacteria</taxon>
        <taxon>Rhodobacterales</taxon>
        <taxon>Paracoccaceae</taxon>
        <taxon>Paracoccus</taxon>
    </lineage>
</organism>
<dbReference type="SMART" id="SM00062">
    <property type="entry name" value="PBPb"/>
    <property type="match status" value="1"/>
</dbReference>
<proteinExistence type="predicted"/>